<dbReference type="PATRIC" id="fig|1045858.4.peg.239"/>
<gene>
    <name evidence="1" type="ordered locus">Bint_0241</name>
</gene>
<sequence>MSNTFSPKAGIRLELPKFNNTTNIKDIKKEVLSWIKFFKGEDMKTLLKEDTVFELVKEKSESFLCDNPLIDTYKRKEIDEYFNKIMLDYEIKNAMNKGIQEGIEKGIEQGKIEIERNLKKSGIDIKIISDNTGLSIEQIEKL</sequence>
<dbReference type="Proteomes" id="UP000008522">
    <property type="component" value="Chromosome"/>
</dbReference>
<dbReference type="HOGENOM" id="CLU_1812090_0_0_12"/>
<dbReference type="KEGG" id="bip:Bint_0241"/>
<keyword evidence="2" id="KW-1185">Reference proteome</keyword>
<protein>
    <submittedName>
        <fullName evidence="1">Uncharacterized protein</fullName>
    </submittedName>
</protein>
<dbReference type="AlphaFoldDB" id="G0EQH0"/>
<proteinExistence type="predicted"/>
<organism evidence="1 2">
    <name type="scientific">Brachyspira intermedia (strain ATCC 51140 / PWS/A)</name>
    <name type="common">Serpulina intermedia</name>
    <dbReference type="NCBI Taxonomy" id="1045858"/>
    <lineage>
        <taxon>Bacteria</taxon>
        <taxon>Pseudomonadati</taxon>
        <taxon>Spirochaetota</taxon>
        <taxon>Spirochaetia</taxon>
        <taxon>Brachyspirales</taxon>
        <taxon>Brachyspiraceae</taxon>
        <taxon>Brachyspira</taxon>
    </lineage>
</organism>
<dbReference type="eggNOG" id="COG5464">
    <property type="taxonomic scope" value="Bacteria"/>
</dbReference>
<name>G0EQH0_BRAIP</name>
<reference evidence="1 2" key="1">
    <citation type="journal article" date="2011" name="BMC Genomics">
        <title>Complete genome sequence of Brachyspira intermedia reveals unique genomic features in Brachyspira species and phage-mediated horizontal gene transfer.</title>
        <authorList>
            <person name="Hafstrom T."/>
            <person name="Jansson D.S."/>
            <person name="Segerman B."/>
        </authorList>
    </citation>
    <scope>NUCLEOTIDE SEQUENCE [LARGE SCALE GENOMIC DNA]</scope>
    <source>
        <strain evidence="2">ATCC 51140 / PWS/A</strain>
    </source>
</reference>
<evidence type="ECO:0000313" key="2">
    <source>
        <dbReference type="Proteomes" id="UP000008522"/>
    </source>
</evidence>
<accession>G0EQH0</accession>
<evidence type="ECO:0000313" key="1">
    <source>
        <dbReference type="EMBL" id="AEM20875.1"/>
    </source>
</evidence>
<dbReference type="EMBL" id="CP002874">
    <property type="protein sequence ID" value="AEM20875.1"/>
    <property type="molecule type" value="Genomic_DNA"/>
</dbReference>